<organism evidence="2 3">
    <name type="scientific">Mycobacterium phage Lumos</name>
    <dbReference type="NCBI Taxonomy" id="1701852"/>
    <lineage>
        <taxon>Viruses</taxon>
        <taxon>Duplodnaviria</taxon>
        <taxon>Heunggongvirae</taxon>
        <taxon>Uroviricota</taxon>
        <taxon>Caudoviricetes</taxon>
        <taxon>Vilmaviridae</taxon>
        <taxon>Lclasvirinae</taxon>
        <taxon>Lumosvirus</taxon>
        <taxon>Lumosvirus lumos</taxon>
    </lineage>
</organism>
<evidence type="ECO:0000256" key="1">
    <source>
        <dbReference type="SAM" id="Phobius"/>
    </source>
</evidence>
<evidence type="ECO:0000313" key="3">
    <source>
        <dbReference type="Proteomes" id="UP000223849"/>
    </source>
</evidence>
<feature type="transmembrane region" description="Helical" evidence="1">
    <location>
        <begin position="12"/>
        <end position="39"/>
    </location>
</feature>
<evidence type="ECO:0000313" key="2">
    <source>
        <dbReference type="EMBL" id="ALA06574.1"/>
    </source>
</evidence>
<proteinExistence type="predicted"/>
<name>A0A0K2CMC3_9CAUD</name>
<keyword evidence="3" id="KW-1185">Reference proteome</keyword>
<keyword evidence="1" id="KW-0812">Transmembrane</keyword>
<dbReference type="EMBL" id="KT372003">
    <property type="protein sequence ID" value="ALA06574.1"/>
    <property type="molecule type" value="Genomic_DNA"/>
</dbReference>
<reference evidence="2 3" key="1">
    <citation type="submission" date="2015-08" db="EMBL/GenBank/DDBJ databases">
        <authorList>
            <person name="Davis N."/>
            <person name="Domingos A."/>
            <person name="Holland C."/>
            <person name="Houk L.J."/>
            <person name="Hueter N."/>
            <person name="Molina L."/>
            <person name="Sontag M."/>
            <person name="Saintfleur O."/>
            <person name="Swinford C."/>
            <person name="Villalobos-Ayala K."/>
            <person name="Carroll M."/>
            <person name="Cottrell-Yongye A."/>
            <person name="D'Elia T."/>
            <person name="Delesalle V.A."/>
            <person name="Bradley K.W."/>
            <person name="Asai D.J."/>
            <person name="Bowman C.A."/>
            <person name="Russell D.A."/>
            <person name="Pope W.H."/>
            <person name="Jacobs-Sera D."/>
            <person name="Hendrix R.W."/>
            <person name="Hatfull G.F."/>
        </authorList>
    </citation>
    <scope>NUCLEOTIDE SEQUENCE [LARGE SCALE GENOMIC DNA]</scope>
</reference>
<gene>
    <name evidence="2" type="ORF">SEA_LUMOS_59</name>
</gene>
<sequence>MIEEVLLTAATMFLLLLVCFVPWYLIAVIAAAFGAGFVYGGGTYEFPRRG</sequence>
<keyword evidence="1" id="KW-0472">Membrane</keyword>
<protein>
    <submittedName>
        <fullName evidence="2">Uncharacterized protein</fullName>
    </submittedName>
</protein>
<keyword evidence="1" id="KW-1133">Transmembrane helix</keyword>
<dbReference type="Proteomes" id="UP000223849">
    <property type="component" value="Segment"/>
</dbReference>
<accession>A0A0K2CMC3</accession>